<reference evidence="2" key="1">
    <citation type="journal article" date="2019" name="Int. J. Syst. Evol. Microbiol.">
        <title>The Global Catalogue of Microorganisms (GCM) 10K type strain sequencing project: providing services to taxonomists for standard genome sequencing and annotation.</title>
        <authorList>
            <consortium name="The Broad Institute Genomics Platform"/>
            <consortium name="The Broad Institute Genome Sequencing Center for Infectious Disease"/>
            <person name="Wu L."/>
            <person name="Ma J."/>
        </authorList>
    </citation>
    <scope>NUCLEOTIDE SEQUENCE [LARGE SCALE GENOMIC DNA]</scope>
    <source>
        <strain evidence="2">CCUG 62114</strain>
    </source>
</reference>
<dbReference type="Gene3D" id="2.60.40.1120">
    <property type="entry name" value="Carboxypeptidase-like, regulatory domain"/>
    <property type="match status" value="1"/>
</dbReference>
<proteinExistence type="predicted"/>
<organism evidence="1 2">
    <name type="scientific">Pseudofulvibacter geojedonensis</name>
    <dbReference type="NCBI Taxonomy" id="1123758"/>
    <lineage>
        <taxon>Bacteria</taxon>
        <taxon>Pseudomonadati</taxon>
        <taxon>Bacteroidota</taxon>
        <taxon>Flavobacteriia</taxon>
        <taxon>Flavobacteriales</taxon>
        <taxon>Flavobacteriaceae</taxon>
        <taxon>Pseudofulvibacter</taxon>
    </lineage>
</organism>
<dbReference type="RefSeq" id="WP_377712706.1">
    <property type="nucleotide sequence ID" value="NZ_JBHTJM010000002.1"/>
</dbReference>
<comment type="caution">
    <text evidence="1">The sequence shown here is derived from an EMBL/GenBank/DDBJ whole genome shotgun (WGS) entry which is preliminary data.</text>
</comment>
<name>A0ABW3HYU5_9FLAO</name>
<keyword evidence="2" id="KW-1185">Reference proteome</keyword>
<dbReference type="Proteomes" id="UP001596997">
    <property type="component" value="Unassembled WGS sequence"/>
</dbReference>
<accession>A0ABW3HYU5</accession>
<evidence type="ECO:0000313" key="2">
    <source>
        <dbReference type="Proteomes" id="UP001596997"/>
    </source>
</evidence>
<sequence length="241" mass="27458">MKQKINISIPEPCHEDWNNMTPTQKGRFCGVCTKEVVDFTSFSDEQLIKHLNREQHLCGRFNKQQLNRDLVLDRKNRSSFSSFVTAGLFSLFLFNSNGTKAQEKPKTEQTDKKYISIPLINTLAKDSITVSGTVLDENNYPLPGATILIKRSETGTSTDFDGVFSLKCKKNDLIKISYVGYETKYVKTTQIDSITLNPDNTLDEVIVIVGGISVKKRWIGGNLFTRFTNIFRKEKKNPKFR</sequence>
<evidence type="ECO:0000313" key="1">
    <source>
        <dbReference type="EMBL" id="MFD0962739.1"/>
    </source>
</evidence>
<dbReference type="SUPFAM" id="SSF49464">
    <property type="entry name" value="Carboxypeptidase regulatory domain-like"/>
    <property type="match status" value="1"/>
</dbReference>
<protein>
    <submittedName>
        <fullName evidence="1">Carboxypeptidase-like regulatory domain-containing protein</fullName>
    </submittedName>
</protein>
<gene>
    <name evidence="1" type="ORF">ACFQ1O_01830</name>
</gene>
<dbReference type="Pfam" id="PF13715">
    <property type="entry name" value="CarbopepD_reg_2"/>
    <property type="match status" value="1"/>
</dbReference>
<dbReference type="EMBL" id="JBHTJM010000002">
    <property type="protein sequence ID" value="MFD0962739.1"/>
    <property type="molecule type" value="Genomic_DNA"/>
</dbReference>
<dbReference type="InterPro" id="IPR008969">
    <property type="entry name" value="CarboxyPept-like_regulatory"/>
</dbReference>